<dbReference type="GO" id="GO:0005524">
    <property type="term" value="F:ATP binding"/>
    <property type="evidence" value="ECO:0007669"/>
    <property type="project" value="InterPro"/>
</dbReference>
<dbReference type="InParanoid" id="A0A1Y2BDD6"/>
<dbReference type="PANTHER" id="PTHR11361:SF21">
    <property type="entry name" value="MUTS PROTEIN HOMOLOG 4"/>
    <property type="match status" value="1"/>
</dbReference>
<organism evidence="3 4">
    <name type="scientific">Naematelia encephala</name>
    <dbReference type="NCBI Taxonomy" id="71784"/>
    <lineage>
        <taxon>Eukaryota</taxon>
        <taxon>Fungi</taxon>
        <taxon>Dikarya</taxon>
        <taxon>Basidiomycota</taxon>
        <taxon>Agaricomycotina</taxon>
        <taxon>Tremellomycetes</taxon>
        <taxon>Tremellales</taxon>
        <taxon>Naemateliaceae</taxon>
        <taxon>Naematelia</taxon>
    </lineage>
</organism>
<evidence type="ECO:0000259" key="2">
    <source>
        <dbReference type="SMART" id="SM00533"/>
    </source>
</evidence>
<feature type="domain" description="DNA mismatch repair protein MutS core" evidence="2">
    <location>
        <begin position="1"/>
        <end position="282"/>
    </location>
</feature>
<dbReference type="GO" id="GO:0005634">
    <property type="term" value="C:nucleus"/>
    <property type="evidence" value="ECO:0007669"/>
    <property type="project" value="TreeGrafter"/>
</dbReference>
<proteinExistence type="inferred from homology"/>
<dbReference type="Pfam" id="PF05192">
    <property type="entry name" value="MutS_III"/>
    <property type="match status" value="1"/>
</dbReference>
<name>A0A1Y2BDD6_9TREE</name>
<sequence length="283" mass="31621">MGSRLLRANILQPSNTRVVIENRLDAVQELTRADALRQELKYALRGLKQTDVDKLIATLSITHNRRLDAALTEQRITSLLQIKKLIRSTTEIKDKLSSCQSTLLKSVKRNLNDARLKAIQDKIEVSLNDDSTLKRSSTGTVAKQAKLYAVKAEYNALLDIARRTLGENTQDIHTIKDNLNELYGFDARLEWLESGARLSVPSDTFEGPLPRELINAESTKSRIKFTTHGLMKINALMVETEQEIFALSEKIVGELVDDIIMAMGGLHRCSEVAARSVVLTKGP</sequence>
<dbReference type="SUPFAM" id="SSF48334">
    <property type="entry name" value="DNA repair protein MutS, domain III"/>
    <property type="match status" value="1"/>
</dbReference>
<evidence type="ECO:0000313" key="3">
    <source>
        <dbReference type="EMBL" id="ORY32842.1"/>
    </source>
</evidence>
<dbReference type="SMART" id="SM00533">
    <property type="entry name" value="MUTSd"/>
    <property type="match status" value="1"/>
</dbReference>
<dbReference type="Proteomes" id="UP000193986">
    <property type="component" value="Unassembled WGS sequence"/>
</dbReference>
<comment type="caution">
    <text evidence="3">The sequence shown here is derived from an EMBL/GenBank/DDBJ whole genome shotgun (WGS) entry which is preliminary data.</text>
</comment>
<dbReference type="InterPro" id="IPR036187">
    <property type="entry name" value="DNA_mismatch_repair_MutS_sf"/>
</dbReference>
<reference evidence="3 4" key="1">
    <citation type="submission" date="2016-07" db="EMBL/GenBank/DDBJ databases">
        <title>Pervasive Adenine N6-methylation of Active Genes in Fungi.</title>
        <authorList>
            <consortium name="DOE Joint Genome Institute"/>
            <person name="Mondo S.J."/>
            <person name="Dannebaum R.O."/>
            <person name="Kuo R.C."/>
            <person name="Labutti K."/>
            <person name="Haridas S."/>
            <person name="Kuo A."/>
            <person name="Salamov A."/>
            <person name="Ahrendt S.R."/>
            <person name="Lipzen A."/>
            <person name="Sullivan W."/>
            <person name="Andreopoulos W.B."/>
            <person name="Clum A."/>
            <person name="Lindquist E."/>
            <person name="Daum C."/>
            <person name="Ramamoorthy G.K."/>
            <person name="Gryganskyi A."/>
            <person name="Culley D."/>
            <person name="Magnuson J.K."/>
            <person name="James T.Y."/>
            <person name="O'Malley M.A."/>
            <person name="Stajich J.E."/>
            <person name="Spatafora J.W."/>
            <person name="Visel A."/>
            <person name="Grigoriev I.V."/>
        </authorList>
    </citation>
    <scope>NUCLEOTIDE SEQUENCE [LARGE SCALE GENOMIC DNA]</scope>
    <source>
        <strain evidence="3 4">68-887.2</strain>
    </source>
</reference>
<evidence type="ECO:0000256" key="1">
    <source>
        <dbReference type="ARBA" id="ARBA00006271"/>
    </source>
</evidence>
<dbReference type="Gene3D" id="1.10.1420.10">
    <property type="match status" value="2"/>
</dbReference>
<dbReference type="STRING" id="71784.A0A1Y2BDD6"/>
<gene>
    <name evidence="3" type="ORF">BCR39DRAFT_522016</name>
</gene>
<keyword evidence="4" id="KW-1185">Reference proteome</keyword>
<dbReference type="GO" id="GO:0030983">
    <property type="term" value="F:mismatched DNA binding"/>
    <property type="evidence" value="ECO:0007669"/>
    <property type="project" value="InterPro"/>
</dbReference>
<dbReference type="InterPro" id="IPR045076">
    <property type="entry name" value="MutS"/>
</dbReference>
<dbReference type="GO" id="GO:0006298">
    <property type="term" value="P:mismatch repair"/>
    <property type="evidence" value="ECO:0007669"/>
    <property type="project" value="InterPro"/>
</dbReference>
<protein>
    <submittedName>
        <fullName evidence="3">DNA mismatch repair protein MutS</fullName>
    </submittedName>
</protein>
<dbReference type="AlphaFoldDB" id="A0A1Y2BDD6"/>
<dbReference type="InterPro" id="IPR007696">
    <property type="entry name" value="DNA_mismatch_repair_MutS_core"/>
</dbReference>
<dbReference type="PANTHER" id="PTHR11361">
    <property type="entry name" value="DNA MISMATCH REPAIR PROTEIN MUTS FAMILY MEMBER"/>
    <property type="match status" value="1"/>
</dbReference>
<dbReference type="EMBL" id="MCFC01000008">
    <property type="protein sequence ID" value="ORY32842.1"/>
    <property type="molecule type" value="Genomic_DNA"/>
</dbReference>
<dbReference type="GO" id="GO:0140664">
    <property type="term" value="F:ATP-dependent DNA damage sensor activity"/>
    <property type="evidence" value="ECO:0007669"/>
    <property type="project" value="InterPro"/>
</dbReference>
<accession>A0A1Y2BDD6</accession>
<dbReference type="OrthoDB" id="276261at2759"/>
<evidence type="ECO:0000313" key="4">
    <source>
        <dbReference type="Proteomes" id="UP000193986"/>
    </source>
</evidence>
<dbReference type="GO" id="GO:0007131">
    <property type="term" value="P:reciprocal meiotic recombination"/>
    <property type="evidence" value="ECO:0007669"/>
    <property type="project" value="TreeGrafter"/>
</dbReference>
<comment type="similarity">
    <text evidence="1">Belongs to the DNA mismatch repair MutS family.</text>
</comment>